<evidence type="ECO:0000256" key="5">
    <source>
        <dbReference type="ARBA" id="ARBA00022741"/>
    </source>
</evidence>
<keyword evidence="10" id="KW-0904">Protein phosphatase</keyword>
<dbReference type="AlphaFoldDB" id="A0A239NHR4"/>
<dbReference type="EMBL" id="FZOF01000036">
    <property type="protein sequence ID" value="SNT53993.1"/>
    <property type="molecule type" value="Genomic_DNA"/>
</dbReference>
<organism evidence="20 21">
    <name type="scientific">Actinacidiphila glaucinigra</name>
    <dbReference type="NCBI Taxonomy" id="235986"/>
    <lineage>
        <taxon>Bacteria</taxon>
        <taxon>Bacillati</taxon>
        <taxon>Actinomycetota</taxon>
        <taxon>Actinomycetes</taxon>
        <taxon>Kitasatosporales</taxon>
        <taxon>Streptomycetaceae</taxon>
        <taxon>Actinacidiphila</taxon>
    </lineage>
</organism>
<evidence type="ECO:0000313" key="20">
    <source>
        <dbReference type="EMBL" id="SNT53993.1"/>
    </source>
</evidence>
<dbReference type="InterPro" id="IPR000014">
    <property type="entry name" value="PAS"/>
</dbReference>
<dbReference type="GO" id="GO:0016301">
    <property type="term" value="F:kinase activity"/>
    <property type="evidence" value="ECO:0007669"/>
    <property type="project" value="UniProtKB-KW"/>
</dbReference>
<feature type="transmembrane region" description="Helical" evidence="17">
    <location>
        <begin position="81"/>
        <end position="107"/>
    </location>
</feature>
<evidence type="ECO:0000256" key="12">
    <source>
        <dbReference type="ARBA" id="ARBA00047761"/>
    </source>
</evidence>
<dbReference type="Gene3D" id="3.30.450.20">
    <property type="entry name" value="PAS domain"/>
    <property type="match status" value="1"/>
</dbReference>
<dbReference type="GO" id="GO:0004722">
    <property type="term" value="F:protein serine/threonine phosphatase activity"/>
    <property type="evidence" value="ECO:0007669"/>
    <property type="project" value="UniProtKB-EC"/>
</dbReference>
<dbReference type="InterPro" id="IPR035965">
    <property type="entry name" value="PAS-like_dom_sf"/>
</dbReference>
<keyword evidence="3" id="KW-0808">Transferase</keyword>
<dbReference type="SMART" id="SM00091">
    <property type="entry name" value="PAS"/>
    <property type="match status" value="1"/>
</dbReference>
<dbReference type="InterPro" id="IPR001932">
    <property type="entry name" value="PPM-type_phosphatase-like_dom"/>
</dbReference>
<keyword evidence="6" id="KW-0418">Kinase</keyword>
<keyword evidence="4" id="KW-0479">Metal-binding</keyword>
<evidence type="ECO:0000256" key="1">
    <source>
        <dbReference type="ARBA" id="ARBA00013081"/>
    </source>
</evidence>
<dbReference type="Pfam" id="PF13185">
    <property type="entry name" value="GAF_2"/>
    <property type="match status" value="1"/>
</dbReference>
<comment type="catalytic activity">
    <reaction evidence="12">
        <text>O-phospho-L-seryl-[protein] + H2O = L-seryl-[protein] + phosphate</text>
        <dbReference type="Rhea" id="RHEA:20629"/>
        <dbReference type="Rhea" id="RHEA-COMP:9863"/>
        <dbReference type="Rhea" id="RHEA-COMP:11604"/>
        <dbReference type="ChEBI" id="CHEBI:15377"/>
        <dbReference type="ChEBI" id="CHEBI:29999"/>
        <dbReference type="ChEBI" id="CHEBI:43474"/>
        <dbReference type="ChEBI" id="CHEBI:83421"/>
        <dbReference type="EC" id="3.1.3.16"/>
    </reaction>
</comment>
<dbReference type="PANTHER" id="PTHR43156">
    <property type="entry name" value="STAGE II SPORULATION PROTEIN E-RELATED"/>
    <property type="match status" value="1"/>
</dbReference>
<dbReference type="CDD" id="cd00130">
    <property type="entry name" value="PAS"/>
    <property type="match status" value="1"/>
</dbReference>
<proteinExistence type="predicted"/>
<feature type="region of interest" description="Disordered" evidence="16">
    <location>
        <begin position="138"/>
        <end position="160"/>
    </location>
</feature>
<keyword evidence="11" id="KW-0464">Manganese</keyword>
<dbReference type="Proteomes" id="UP000198280">
    <property type="component" value="Unassembled WGS sequence"/>
</dbReference>
<dbReference type="FunFam" id="3.60.40.10:FF:000005">
    <property type="entry name" value="Serine/threonine protein phosphatase"/>
    <property type="match status" value="1"/>
</dbReference>
<dbReference type="SMART" id="SM00331">
    <property type="entry name" value="PP2C_SIG"/>
    <property type="match status" value="1"/>
</dbReference>
<keyword evidence="2" id="KW-0597">Phosphoprotein</keyword>
<accession>A0A239NHR4</accession>
<sequence length="692" mass="74043">MFGPVLQDCRASIGMLYVLPPGRKALELAVLSGGPWQMAAPWARVMPDDPLPLADAVRRRCAVWVGSQEEMARRYPRLGFVLPYDFVLAAFPVICGSAVWGGLVLLWPVRHPAKPTVRERGAIDAFCRRAGLVMQRAADEGKPVRAEPTPRTLAPLPQPTPDRAEAVAAHTFTERLPVGCCSLDLDGRVTYLNAAAADLLDVDTARLMGSRPWKVLLWLDRPDFEERYRAAVISRRPTTFTAVRPPGLRLSFDLYPDDSGVSVHITALPEESCGAAIAPAVQAPRGAAEAVGAATLYQLMHMAATLSEVVRVKDVVDLVGDQLVPGFEVQGLALWLAEGGRLRILGSRGYSAEFLARFDGQPLTDPTPPAQALTSGSPSFFGSYAEFQRTYPHAPRFKDRDAWAFLPLIASGRPIGLVVLSYDHPRDFPTAERAILTSVAGLIAQVLDRARLYDANLNLARTLQAGLLPQALPSVPGLQVTARYLPAGHGTDIGGDFYDLIRCGSQCAAITIGDVQGHNVQAAALMGQVRTAVHAHAAAHTAPGAVLARTNRLIADLNPGLFTSCLYAHLDLARHNARLATAGHPAPLIRHPDGRTEALAVPVGILLGVTADAGYPTLDIPVPPGTVLVLYTDGLVEAPGTDIDHATDRLAQHLTRAGGTQDVDDLADSLLEHAMPTTTGTDDIALLVARVM</sequence>
<keyword evidence="8" id="KW-0067">ATP-binding</keyword>
<feature type="domain" description="PPM-type phosphatase" evidence="19">
    <location>
        <begin position="475"/>
        <end position="691"/>
    </location>
</feature>
<dbReference type="Pfam" id="PF07228">
    <property type="entry name" value="SpoIIE"/>
    <property type="match status" value="1"/>
</dbReference>
<evidence type="ECO:0000256" key="8">
    <source>
        <dbReference type="ARBA" id="ARBA00022840"/>
    </source>
</evidence>
<dbReference type="SUPFAM" id="SSF55781">
    <property type="entry name" value="GAF domain-like"/>
    <property type="match status" value="2"/>
</dbReference>
<keyword evidence="9" id="KW-0460">Magnesium</keyword>
<feature type="domain" description="PAS" evidence="18">
    <location>
        <begin position="162"/>
        <end position="233"/>
    </location>
</feature>
<comment type="function">
    <text evidence="13">Primarily acts as an independent SigF regulator that is sensitive to the osmosensory signal, mediating the cross talk of PknD with the SigF regulon. Possesses both phosphatase and kinase activities. The kinase domain functions as a classic anti-sigma factor-like kinase to phosphorylate the anti-anti-sigma factor domain at the canonical regulatory site, and the phosphatase domain antagonizes this activity.</text>
</comment>
<evidence type="ECO:0000256" key="9">
    <source>
        <dbReference type="ARBA" id="ARBA00022842"/>
    </source>
</evidence>
<dbReference type="InterPro" id="IPR029016">
    <property type="entry name" value="GAF-like_dom_sf"/>
</dbReference>
<gene>
    <name evidence="20" type="ORF">SAMN05216252_13620</name>
</gene>
<dbReference type="GO" id="GO:0005524">
    <property type="term" value="F:ATP binding"/>
    <property type="evidence" value="ECO:0007669"/>
    <property type="project" value="UniProtKB-KW"/>
</dbReference>
<dbReference type="OrthoDB" id="118142at2"/>
<dbReference type="InterPro" id="IPR036457">
    <property type="entry name" value="PPM-type-like_dom_sf"/>
</dbReference>
<evidence type="ECO:0000256" key="4">
    <source>
        <dbReference type="ARBA" id="ARBA00022723"/>
    </source>
</evidence>
<keyword evidence="21" id="KW-1185">Reference proteome</keyword>
<keyword evidence="5" id="KW-0547">Nucleotide-binding</keyword>
<dbReference type="RefSeq" id="WP_089228733.1">
    <property type="nucleotide sequence ID" value="NZ_FZOF01000036.1"/>
</dbReference>
<evidence type="ECO:0000256" key="3">
    <source>
        <dbReference type="ARBA" id="ARBA00022679"/>
    </source>
</evidence>
<dbReference type="SUPFAM" id="SSF81606">
    <property type="entry name" value="PP2C-like"/>
    <property type="match status" value="1"/>
</dbReference>
<dbReference type="Gene3D" id="3.30.450.40">
    <property type="match status" value="1"/>
</dbReference>
<evidence type="ECO:0000256" key="7">
    <source>
        <dbReference type="ARBA" id="ARBA00022801"/>
    </source>
</evidence>
<dbReference type="EC" id="3.1.3.16" evidence="1"/>
<keyword evidence="7" id="KW-0378">Hydrolase</keyword>
<evidence type="ECO:0000256" key="2">
    <source>
        <dbReference type="ARBA" id="ARBA00022553"/>
    </source>
</evidence>
<evidence type="ECO:0000256" key="10">
    <source>
        <dbReference type="ARBA" id="ARBA00022912"/>
    </source>
</evidence>
<dbReference type="SUPFAM" id="SSF55785">
    <property type="entry name" value="PYP-like sensor domain (PAS domain)"/>
    <property type="match status" value="1"/>
</dbReference>
<evidence type="ECO:0000256" key="6">
    <source>
        <dbReference type="ARBA" id="ARBA00022777"/>
    </source>
</evidence>
<reference evidence="20 21" key="1">
    <citation type="submission" date="2017-06" db="EMBL/GenBank/DDBJ databases">
        <authorList>
            <person name="Kim H.J."/>
            <person name="Triplett B.A."/>
        </authorList>
    </citation>
    <scope>NUCLEOTIDE SEQUENCE [LARGE SCALE GENOMIC DNA]</scope>
    <source>
        <strain evidence="20 21">CGMCC 4.1858</strain>
    </source>
</reference>
<dbReference type="InterPro" id="IPR052016">
    <property type="entry name" value="Bact_Sigma-Reg"/>
</dbReference>
<evidence type="ECO:0000256" key="11">
    <source>
        <dbReference type="ARBA" id="ARBA00023211"/>
    </source>
</evidence>
<dbReference type="Gene3D" id="3.60.40.10">
    <property type="entry name" value="PPM-type phosphatase domain"/>
    <property type="match status" value="1"/>
</dbReference>
<dbReference type="InterPro" id="IPR003018">
    <property type="entry name" value="GAF"/>
</dbReference>
<keyword evidence="17" id="KW-0812">Transmembrane</keyword>
<evidence type="ECO:0000259" key="18">
    <source>
        <dbReference type="SMART" id="SM00091"/>
    </source>
</evidence>
<dbReference type="GO" id="GO:0046872">
    <property type="term" value="F:metal ion binding"/>
    <property type="evidence" value="ECO:0007669"/>
    <property type="project" value="UniProtKB-KW"/>
</dbReference>
<dbReference type="PANTHER" id="PTHR43156:SF2">
    <property type="entry name" value="STAGE II SPORULATION PROTEIN E"/>
    <property type="match status" value="1"/>
</dbReference>
<keyword evidence="17" id="KW-1133">Transmembrane helix</keyword>
<dbReference type="Pfam" id="PF08448">
    <property type="entry name" value="PAS_4"/>
    <property type="match status" value="1"/>
</dbReference>
<evidence type="ECO:0000256" key="15">
    <source>
        <dbReference type="ARBA" id="ARBA00081350"/>
    </source>
</evidence>
<name>A0A239NHR4_9ACTN</name>
<protein>
    <recommendedName>
        <fullName evidence="1">protein-serine/threonine phosphatase</fullName>
        <ecNumber evidence="1">3.1.3.16</ecNumber>
    </recommendedName>
    <alternativeName>
        <fullName evidence="15">Protein-serine/threonine phosphatase</fullName>
    </alternativeName>
    <alternativeName>
        <fullName evidence="14">Serine/threonine-protein kinase</fullName>
    </alternativeName>
</protein>
<evidence type="ECO:0000256" key="14">
    <source>
        <dbReference type="ARBA" id="ARBA00075117"/>
    </source>
</evidence>
<keyword evidence="17" id="KW-0472">Membrane</keyword>
<evidence type="ECO:0000313" key="21">
    <source>
        <dbReference type="Proteomes" id="UP000198280"/>
    </source>
</evidence>
<evidence type="ECO:0000256" key="17">
    <source>
        <dbReference type="SAM" id="Phobius"/>
    </source>
</evidence>
<evidence type="ECO:0000259" key="19">
    <source>
        <dbReference type="SMART" id="SM00331"/>
    </source>
</evidence>
<evidence type="ECO:0000256" key="16">
    <source>
        <dbReference type="SAM" id="MobiDB-lite"/>
    </source>
</evidence>
<dbReference type="InterPro" id="IPR013656">
    <property type="entry name" value="PAS_4"/>
</dbReference>
<evidence type="ECO:0000256" key="13">
    <source>
        <dbReference type="ARBA" id="ARBA00056274"/>
    </source>
</evidence>